<dbReference type="PANTHER" id="PTHR11958">
    <property type="entry name" value="SODIUM/DICARBOXYLATE SYMPORTER-RELATED"/>
    <property type="match status" value="1"/>
</dbReference>
<dbReference type="PANTHER" id="PTHR11958:SF63">
    <property type="entry name" value="AMINO ACID TRANSPORTER"/>
    <property type="match status" value="1"/>
</dbReference>
<name>A0ABM1S1Q8_LIMPO</name>
<evidence type="ECO:0000256" key="3">
    <source>
        <dbReference type="ARBA" id="ARBA00022448"/>
    </source>
</evidence>
<evidence type="ECO:0000313" key="8">
    <source>
        <dbReference type="Proteomes" id="UP000694941"/>
    </source>
</evidence>
<feature type="non-terminal residue" evidence="9">
    <location>
        <position position="328"/>
    </location>
</feature>
<feature type="transmembrane region" description="Helical" evidence="7">
    <location>
        <begin position="64"/>
        <end position="88"/>
    </location>
</feature>
<keyword evidence="3 7" id="KW-0813">Transport</keyword>
<keyword evidence="6 7" id="KW-0472">Membrane</keyword>
<sequence>MDPEVSNDPTSPKRNKCMVFVRQNLLTLLTFLSVVLGISFGFGLRKGTTWTKRDVMYVNFPGELFLCILRCLTLPLIMSSLMSAVGSLDTRLSGKIGVRAILYYLATTVLAIIMGIVLVVSIKPGAGNHQDMVSNEKVTQESMTEDTLMDLVRNMFPPNIIQATMEQYKTVIIPPESERVNTSGDNISETPKNEWEISGEFIASTNILGLVMFSIVLGVTLAKMDSKGKPLLDMITSLSEAMMLITSRVVWLTPIGVLFLIAAKLIEMDDLSVVFGQLGLFTATIMTGFFIHGVLILPAIYSIITKTWPFTFIYNMSQALMTAFGTAS</sequence>
<evidence type="ECO:0000256" key="4">
    <source>
        <dbReference type="ARBA" id="ARBA00022692"/>
    </source>
</evidence>
<comment type="similarity">
    <text evidence="2 7">Belongs to the dicarboxylate/amino acid:cation symporter (DAACS) (TC 2.A.23) family.</text>
</comment>
<feature type="transmembrane region" description="Helical" evidence="7">
    <location>
        <begin position="243"/>
        <end position="266"/>
    </location>
</feature>
<dbReference type="InterPro" id="IPR001991">
    <property type="entry name" value="Na-dicarboxylate_symporter"/>
</dbReference>
<dbReference type="InterPro" id="IPR050746">
    <property type="entry name" value="DAACS"/>
</dbReference>
<dbReference type="SUPFAM" id="SSF118215">
    <property type="entry name" value="Proton glutamate symport protein"/>
    <property type="match status" value="1"/>
</dbReference>
<evidence type="ECO:0000256" key="6">
    <source>
        <dbReference type="ARBA" id="ARBA00023136"/>
    </source>
</evidence>
<feature type="transmembrane region" description="Helical" evidence="7">
    <location>
        <begin position="278"/>
        <end position="304"/>
    </location>
</feature>
<keyword evidence="5 7" id="KW-1133">Transmembrane helix</keyword>
<reference evidence="9" key="1">
    <citation type="submission" date="2025-08" db="UniProtKB">
        <authorList>
            <consortium name="RefSeq"/>
        </authorList>
    </citation>
    <scope>IDENTIFICATION</scope>
    <source>
        <tissue evidence="9">Muscle</tissue>
    </source>
</reference>
<dbReference type="GeneID" id="106478267"/>
<feature type="transmembrane region" description="Helical" evidence="7">
    <location>
        <begin position="24"/>
        <end position="44"/>
    </location>
</feature>
<dbReference type="InterPro" id="IPR036458">
    <property type="entry name" value="Na:dicarbo_symporter_sf"/>
</dbReference>
<organism evidence="8 9">
    <name type="scientific">Limulus polyphemus</name>
    <name type="common">Atlantic horseshoe crab</name>
    <dbReference type="NCBI Taxonomy" id="6850"/>
    <lineage>
        <taxon>Eukaryota</taxon>
        <taxon>Metazoa</taxon>
        <taxon>Ecdysozoa</taxon>
        <taxon>Arthropoda</taxon>
        <taxon>Chelicerata</taxon>
        <taxon>Merostomata</taxon>
        <taxon>Xiphosura</taxon>
        <taxon>Limulidae</taxon>
        <taxon>Limulus</taxon>
    </lineage>
</organism>
<protein>
    <recommendedName>
        <fullName evidence="7">Amino acid transporter</fullName>
    </recommendedName>
</protein>
<dbReference type="RefSeq" id="XP_022237563.1">
    <property type="nucleotide sequence ID" value="XM_022381855.1"/>
</dbReference>
<evidence type="ECO:0000256" key="1">
    <source>
        <dbReference type="ARBA" id="ARBA00004141"/>
    </source>
</evidence>
<keyword evidence="4 7" id="KW-0812">Transmembrane</keyword>
<feature type="transmembrane region" description="Helical" evidence="7">
    <location>
        <begin position="100"/>
        <end position="122"/>
    </location>
</feature>
<evidence type="ECO:0000313" key="9">
    <source>
        <dbReference type="RefSeq" id="XP_022237563.1"/>
    </source>
</evidence>
<keyword evidence="8" id="KW-1185">Reference proteome</keyword>
<dbReference type="Gene3D" id="1.10.3860.10">
    <property type="entry name" value="Sodium:dicarboxylate symporter"/>
    <property type="match status" value="1"/>
</dbReference>
<keyword evidence="7" id="KW-0769">Symport</keyword>
<evidence type="ECO:0000256" key="5">
    <source>
        <dbReference type="ARBA" id="ARBA00022989"/>
    </source>
</evidence>
<dbReference type="PRINTS" id="PR00173">
    <property type="entry name" value="EDTRNSPORT"/>
</dbReference>
<dbReference type="Proteomes" id="UP000694941">
    <property type="component" value="Unplaced"/>
</dbReference>
<proteinExistence type="inferred from homology"/>
<dbReference type="Pfam" id="PF00375">
    <property type="entry name" value="SDF"/>
    <property type="match status" value="1"/>
</dbReference>
<accession>A0ABM1S1Q8</accession>
<gene>
    <name evidence="9" type="primary">LOC106478267</name>
</gene>
<evidence type="ECO:0000256" key="2">
    <source>
        <dbReference type="ARBA" id="ARBA00006148"/>
    </source>
</evidence>
<evidence type="ECO:0000256" key="7">
    <source>
        <dbReference type="RuleBase" id="RU361216"/>
    </source>
</evidence>
<comment type="subcellular location">
    <subcellularLocation>
        <location evidence="1 7">Membrane</location>
        <topology evidence="1 7">Multi-pass membrane protein</topology>
    </subcellularLocation>
</comment>
<feature type="transmembrane region" description="Helical" evidence="7">
    <location>
        <begin position="201"/>
        <end position="222"/>
    </location>
</feature>